<evidence type="ECO:0000313" key="3">
    <source>
        <dbReference type="WBParaSite" id="Hba_07603"/>
    </source>
</evidence>
<evidence type="ECO:0000313" key="2">
    <source>
        <dbReference type="Proteomes" id="UP000095283"/>
    </source>
</evidence>
<keyword evidence="1" id="KW-0812">Transmembrane</keyword>
<keyword evidence="1" id="KW-1133">Transmembrane helix</keyword>
<proteinExistence type="predicted"/>
<feature type="transmembrane region" description="Helical" evidence="1">
    <location>
        <begin position="48"/>
        <end position="67"/>
    </location>
</feature>
<reference evidence="3" key="1">
    <citation type="submission" date="2016-11" db="UniProtKB">
        <authorList>
            <consortium name="WormBaseParasite"/>
        </authorList>
    </citation>
    <scope>IDENTIFICATION</scope>
</reference>
<name>A0A1I7WR39_HETBA</name>
<keyword evidence="1" id="KW-0472">Membrane</keyword>
<dbReference type="AlphaFoldDB" id="A0A1I7WR39"/>
<accession>A0A1I7WR39</accession>
<feature type="transmembrane region" description="Helical" evidence="1">
    <location>
        <begin position="82"/>
        <end position="104"/>
    </location>
</feature>
<keyword evidence="2" id="KW-1185">Reference proteome</keyword>
<protein>
    <submittedName>
        <fullName evidence="3">Uncharacterized protein</fullName>
    </submittedName>
</protein>
<organism evidence="2 3">
    <name type="scientific">Heterorhabditis bacteriophora</name>
    <name type="common">Entomopathogenic nematode worm</name>
    <dbReference type="NCBI Taxonomy" id="37862"/>
    <lineage>
        <taxon>Eukaryota</taxon>
        <taxon>Metazoa</taxon>
        <taxon>Ecdysozoa</taxon>
        <taxon>Nematoda</taxon>
        <taxon>Chromadorea</taxon>
        <taxon>Rhabditida</taxon>
        <taxon>Rhabditina</taxon>
        <taxon>Rhabditomorpha</taxon>
        <taxon>Strongyloidea</taxon>
        <taxon>Heterorhabditidae</taxon>
        <taxon>Heterorhabditis</taxon>
    </lineage>
</organism>
<dbReference type="WBParaSite" id="Hba_07603">
    <property type="protein sequence ID" value="Hba_07603"/>
    <property type="gene ID" value="Hba_07603"/>
</dbReference>
<evidence type="ECO:0000256" key="1">
    <source>
        <dbReference type="SAM" id="Phobius"/>
    </source>
</evidence>
<sequence length="125" mass="15286">MFSNFIYRLNFKFKFHYSKKQTAFLQKLGSFDKNRWVFKAKIYLLSKALYMVIVLFNVHICFMFLLISRSYRCDDEVKRTLFLYYLFYNSVLTFFYCCCCFIVCENSYIFILALDDYYYKCCGSD</sequence>
<dbReference type="Proteomes" id="UP000095283">
    <property type="component" value="Unplaced"/>
</dbReference>